<comment type="caution">
    <text evidence="3">The sequence shown here is derived from an EMBL/GenBank/DDBJ whole genome shotgun (WGS) entry which is preliminary data.</text>
</comment>
<feature type="compositionally biased region" description="Basic and acidic residues" evidence="1">
    <location>
        <begin position="590"/>
        <end position="607"/>
    </location>
</feature>
<dbReference type="EMBL" id="CAMXCT030001302">
    <property type="protein sequence ID" value="CAL4776100.1"/>
    <property type="molecule type" value="Genomic_DNA"/>
</dbReference>
<dbReference type="PROSITE" id="PS50011">
    <property type="entry name" value="PROTEIN_KINASE_DOM"/>
    <property type="match status" value="1"/>
</dbReference>
<dbReference type="EMBL" id="CAMXCT010001302">
    <property type="protein sequence ID" value="CAI3988788.1"/>
    <property type="molecule type" value="Genomic_DNA"/>
</dbReference>
<dbReference type="Gene3D" id="1.10.510.10">
    <property type="entry name" value="Transferase(Phosphotransferase) domain 1"/>
    <property type="match status" value="1"/>
</dbReference>
<dbReference type="EMBL" id="CAMXCT020001302">
    <property type="protein sequence ID" value="CAL1142163.1"/>
    <property type="molecule type" value="Genomic_DNA"/>
</dbReference>
<dbReference type="GO" id="GO:0004674">
    <property type="term" value="F:protein serine/threonine kinase activity"/>
    <property type="evidence" value="ECO:0007669"/>
    <property type="project" value="TreeGrafter"/>
</dbReference>
<dbReference type="PANTHER" id="PTHR44167">
    <property type="entry name" value="OVARIAN-SPECIFIC SERINE/THREONINE-PROTEIN KINASE LOK-RELATED"/>
    <property type="match status" value="1"/>
</dbReference>
<dbReference type="InterPro" id="IPR011009">
    <property type="entry name" value="Kinase-like_dom_sf"/>
</dbReference>
<evidence type="ECO:0000256" key="1">
    <source>
        <dbReference type="SAM" id="MobiDB-lite"/>
    </source>
</evidence>
<sequence>MTIDGEDDLEMPFELPPKADRKAKPMEWPLLPGLPNELATPAAQLRPLAPLTKFADDGSWMHRTLCCSVIKGVLEIRENDERCASLELFWSRVCSGRPSSSTREAYKLETNDMVVLVRPSVRCRHSQSQEQWSFSCRRSWLPYILHYLASEGAVLEKDVENCFRLEGSCGKGGYGTIRRGCPVPSEYYSPCQVAVKVAAEKDVRHELRMLVSAGRHPSVIQHHGAFRGAEQGRGPWSLILEFYPEGDLWHFCTDCLQLHLALSLLHNLLLGLQHIHSRKIFHRDVKPENILVSCERAILCDFGVAELLAESSMRRARGLTPQYASPEMVATNSMNMTGDVYAAGATFHFMITLQYVSTSIKKKWGSWWHSPEPELCFDHAPLSQLPVSCQDLLEKMVCPERKRLTAKEAVRHYAFWSLADPEEDTGTSSKTSGHFFPPLHEGDVSVPLSSVPLSFFGSETLGTASANLKHGVGSQGLGALANCSEASSRGRRSSMGSNSSKPSAGSEPFHGVVACRVIEEVSLDESLEKLKLMLNCPPEPPQKWWRERRKPRPPGVKAPRARRTSVSHWISQQWQAFNDGLPHPSSKRPSRVEPEPLRKQADMVELY</sequence>
<dbReference type="GO" id="GO:0005524">
    <property type="term" value="F:ATP binding"/>
    <property type="evidence" value="ECO:0007669"/>
    <property type="project" value="InterPro"/>
</dbReference>
<accession>A0A9P1FUC5</accession>
<dbReference type="InterPro" id="IPR008271">
    <property type="entry name" value="Ser/Thr_kinase_AS"/>
</dbReference>
<feature type="compositionally biased region" description="Low complexity" evidence="1">
    <location>
        <begin position="493"/>
        <end position="506"/>
    </location>
</feature>
<feature type="region of interest" description="Disordered" evidence="1">
    <location>
        <begin position="538"/>
        <end position="607"/>
    </location>
</feature>
<dbReference type="CDD" id="cd00180">
    <property type="entry name" value="PKc"/>
    <property type="match status" value="1"/>
</dbReference>
<dbReference type="Proteomes" id="UP001152797">
    <property type="component" value="Unassembled WGS sequence"/>
</dbReference>
<dbReference type="SUPFAM" id="SSF56112">
    <property type="entry name" value="Protein kinase-like (PK-like)"/>
    <property type="match status" value="1"/>
</dbReference>
<organism evidence="3">
    <name type="scientific">Cladocopium goreaui</name>
    <dbReference type="NCBI Taxonomy" id="2562237"/>
    <lineage>
        <taxon>Eukaryota</taxon>
        <taxon>Sar</taxon>
        <taxon>Alveolata</taxon>
        <taxon>Dinophyceae</taxon>
        <taxon>Suessiales</taxon>
        <taxon>Symbiodiniaceae</taxon>
        <taxon>Cladocopium</taxon>
    </lineage>
</organism>
<reference evidence="4" key="2">
    <citation type="submission" date="2024-04" db="EMBL/GenBank/DDBJ databases">
        <authorList>
            <person name="Chen Y."/>
            <person name="Shah S."/>
            <person name="Dougan E. K."/>
            <person name="Thang M."/>
            <person name="Chan C."/>
        </authorList>
    </citation>
    <scope>NUCLEOTIDE SEQUENCE [LARGE SCALE GENOMIC DNA]</scope>
</reference>
<reference evidence="3" key="1">
    <citation type="submission" date="2022-10" db="EMBL/GenBank/DDBJ databases">
        <authorList>
            <person name="Chen Y."/>
            <person name="Dougan E. K."/>
            <person name="Chan C."/>
            <person name="Rhodes N."/>
            <person name="Thang M."/>
        </authorList>
    </citation>
    <scope>NUCLEOTIDE SEQUENCE</scope>
</reference>
<keyword evidence="5" id="KW-1185">Reference proteome</keyword>
<dbReference type="OrthoDB" id="296674at2759"/>
<dbReference type="GO" id="GO:0044773">
    <property type="term" value="P:mitotic DNA damage checkpoint signaling"/>
    <property type="evidence" value="ECO:0007669"/>
    <property type="project" value="TreeGrafter"/>
</dbReference>
<feature type="compositionally biased region" description="Polar residues" evidence="1">
    <location>
        <begin position="566"/>
        <end position="576"/>
    </location>
</feature>
<dbReference type="PANTHER" id="PTHR44167:SF24">
    <property type="entry name" value="SERINE_THREONINE-PROTEIN KINASE CHK2"/>
    <property type="match status" value="1"/>
</dbReference>
<dbReference type="AlphaFoldDB" id="A0A9P1FUC5"/>
<dbReference type="SMART" id="SM00220">
    <property type="entry name" value="S_TKc"/>
    <property type="match status" value="1"/>
</dbReference>
<evidence type="ECO:0000313" key="3">
    <source>
        <dbReference type="EMBL" id="CAI3988788.1"/>
    </source>
</evidence>
<name>A0A9P1FUC5_9DINO</name>
<evidence type="ECO:0000313" key="5">
    <source>
        <dbReference type="Proteomes" id="UP001152797"/>
    </source>
</evidence>
<gene>
    <name evidence="3" type="ORF">C1SCF055_LOCUS15913</name>
</gene>
<evidence type="ECO:0000259" key="2">
    <source>
        <dbReference type="PROSITE" id="PS50011"/>
    </source>
</evidence>
<evidence type="ECO:0000313" key="4">
    <source>
        <dbReference type="EMBL" id="CAL1142163.1"/>
    </source>
</evidence>
<feature type="domain" description="Protein kinase" evidence="2">
    <location>
        <begin position="163"/>
        <end position="415"/>
    </location>
</feature>
<dbReference type="PROSITE" id="PS00108">
    <property type="entry name" value="PROTEIN_KINASE_ST"/>
    <property type="match status" value="1"/>
</dbReference>
<dbReference type="InterPro" id="IPR000719">
    <property type="entry name" value="Prot_kinase_dom"/>
</dbReference>
<dbReference type="Pfam" id="PF00069">
    <property type="entry name" value="Pkinase"/>
    <property type="match status" value="1"/>
</dbReference>
<proteinExistence type="predicted"/>
<feature type="region of interest" description="Disordered" evidence="1">
    <location>
        <begin position="483"/>
        <end position="507"/>
    </location>
</feature>
<protein>
    <recommendedName>
        <fullName evidence="2">Protein kinase domain-containing protein</fullName>
    </recommendedName>
</protein>
<dbReference type="GO" id="GO:0005634">
    <property type="term" value="C:nucleus"/>
    <property type="evidence" value="ECO:0007669"/>
    <property type="project" value="TreeGrafter"/>
</dbReference>